<feature type="non-terminal residue" evidence="3">
    <location>
        <position position="122"/>
    </location>
</feature>
<dbReference type="Gene3D" id="2.40.10.10">
    <property type="entry name" value="Trypsin-like serine proteases"/>
    <property type="match status" value="1"/>
</dbReference>
<gene>
    <name evidence="3" type="ORF">FQN60_012477</name>
</gene>
<dbReference type="GO" id="GO:0006508">
    <property type="term" value="P:proteolysis"/>
    <property type="evidence" value="ECO:0007669"/>
    <property type="project" value="InterPro"/>
</dbReference>
<dbReference type="InterPro" id="IPR018114">
    <property type="entry name" value="TRYPSIN_HIS"/>
</dbReference>
<accession>A0A5J5DPZ9</accession>
<protein>
    <recommendedName>
        <fullName evidence="2">Peptidase S1 domain-containing protein</fullName>
    </recommendedName>
</protein>
<dbReference type="EMBL" id="VOFY01000002">
    <property type="protein sequence ID" value="KAA8595342.1"/>
    <property type="molecule type" value="Genomic_DNA"/>
</dbReference>
<dbReference type="InterPro" id="IPR009003">
    <property type="entry name" value="Peptidase_S1_PA"/>
</dbReference>
<dbReference type="PRINTS" id="PR00722">
    <property type="entry name" value="CHYMOTRYPSIN"/>
</dbReference>
<keyword evidence="1" id="KW-1015">Disulfide bond</keyword>
<evidence type="ECO:0000256" key="1">
    <source>
        <dbReference type="ARBA" id="ARBA00023157"/>
    </source>
</evidence>
<dbReference type="InterPro" id="IPR001314">
    <property type="entry name" value="Peptidase_S1A"/>
</dbReference>
<comment type="caution">
    <text evidence="3">The sequence shown here is derived from an EMBL/GenBank/DDBJ whole genome shotgun (WGS) entry which is preliminary data.</text>
</comment>
<organism evidence="3 4">
    <name type="scientific">Etheostoma spectabile</name>
    <name type="common">orangethroat darter</name>
    <dbReference type="NCBI Taxonomy" id="54343"/>
    <lineage>
        <taxon>Eukaryota</taxon>
        <taxon>Metazoa</taxon>
        <taxon>Chordata</taxon>
        <taxon>Craniata</taxon>
        <taxon>Vertebrata</taxon>
        <taxon>Euteleostomi</taxon>
        <taxon>Actinopterygii</taxon>
        <taxon>Neopterygii</taxon>
        <taxon>Teleostei</taxon>
        <taxon>Neoteleostei</taxon>
        <taxon>Acanthomorphata</taxon>
        <taxon>Eupercaria</taxon>
        <taxon>Perciformes</taxon>
        <taxon>Percoidei</taxon>
        <taxon>Percidae</taxon>
        <taxon>Etheostomatinae</taxon>
        <taxon>Etheostoma</taxon>
    </lineage>
</organism>
<dbReference type="GO" id="GO:0004252">
    <property type="term" value="F:serine-type endopeptidase activity"/>
    <property type="evidence" value="ECO:0007669"/>
    <property type="project" value="InterPro"/>
</dbReference>
<proteinExistence type="predicted"/>
<dbReference type="SUPFAM" id="SSF50494">
    <property type="entry name" value="Trypsin-like serine proteases"/>
    <property type="match status" value="1"/>
</dbReference>
<dbReference type="PANTHER" id="PTHR24271">
    <property type="entry name" value="KALLIKREIN-RELATED"/>
    <property type="match status" value="1"/>
</dbReference>
<dbReference type="PROSITE" id="PS00134">
    <property type="entry name" value="TRYPSIN_HIS"/>
    <property type="match status" value="1"/>
</dbReference>
<evidence type="ECO:0000259" key="2">
    <source>
        <dbReference type="PROSITE" id="PS50240"/>
    </source>
</evidence>
<dbReference type="AlphaFoldDB" id="A0A5J5DPZ9"/>
<dbReference type="Pfam" id="PF00089">
    <property type="entry name" value="Trypsin"/>
    <property type="match status" value="1"/>
</dbReference>
<evidence type="ECO:0000313" key="4">
    <source>
        <dbReference type="Proteomes" id="UP000327493"/>
    </source>
</evidence>
<feature type="non-terminal residue" evidence="3">
    <location>
        <position position="1"/>
    </location>
</feature>
<evidence type="ECO:0000313" key="3">
    <source>
        <dbReference type="EMBL" id="KAA8595342.1"/>
    </source>
</evidence>
<dbReference type="PROSITE" id="PS50240">
    <property type="entry name" value="TRYPSIN_DOM"/>
    <property type="match status" value="1"/>
</dbReference>
<dbReference type="InterPro" id="IPR001254">
    <property type="entry name" value="Trypsin_dom"/>
</dbReference>
<dbReference type="Proteomes" id="UP000327493">
    <property type="component" value="Chromosome 2"/>
</dbReference>
<dbReference type="PANTHER" id="PTHR24271:SF96">
    <property type="entry name" value="GRANZYME A-RELATED"/>
    <property type="match status" value="1"/>
</dbReference>
<keyword evidence="4" id="KW-1185">Reference proteome</keyword>
<dbReference type="InterPro" id="IPR043504">
    <property type="entry name" value="Peptidase_S1_PA_chymotrypsin"/>
</dbReference>
<name>A0A5J5DPZ9_9PERO</name>
<feature type="domain" description="Peptidase S1" evidence="2">
    <location>
        <begin position="13"/>
        <end position="118"/>
    </location>
</feature>
<sequence>VTVSAVLDLQKRINGGHECKKNERLYHVELFVTRLGESPFYCGGTLLKNQWILTAAHCWKEGCKIRAELGVHPGPKQPDKIIERHEIFMDPNKRVHDIMLLKLAENPNIEPASLPVCGTHPP</sequence>
<reference evidence="3 4" key="1">
    <citation type="submission" date="2019-08" db="EMBL/GenBank/DDBJ databases">
        <title>A chromosome-level genome assembly, high-density linkage maps, and genome scans reveal the genomic architecture of hybrid incompatibilities underlying speciation via character displacement in darters (Percidae: Etheostominae).</title>
        <authorList>
            <person name="Moran R.L."/>
            <person name="Catchen J.M."/>
            <person name="Fuller R.C."/>
        </authorList>
    </citation>
    <scope>NUCLEOTIDE SEQUENCE [LARGE SCALE GENOMIC DNA]</scope>
    <source>
        <strain evidence="3">EspeVRDwgs_2016</strain>
        <tissue evidence="3">Muscle</tissue>
    </source>
</reference>